<dbReference type="InterPro" id="IPR046350">
    <property type="entry name" value="Cystatin_sf"/>
</dbReference>
<keyword evidence="2" id="KW-0789">Thiol protease inhibitor</keyword>
<proteinExistence type="predicted"/>
<reference evidence="4 5" key="1">
    <citation type="submission" date="2024-03" db="EMBL/GenBank/DDBJ databases">
        <authorList>
            <person name="Martinez-Hernandez J."/>
        </authorList>
    </citation>
    <scope>NUCLEOTIDE SEQUENCE [LARGE SCALE GENOMIC DNA]</scope>
</reference>
<dbReference type="SUPFAM" id="SSF54403">
    <property type="entry name" value="Cystatin/monellin"/>
    <property type="match status" value="1"/>
</dbReference>
<gene>
    <name evidence="4" type="ORF">LLUT_LOCUS3652</name>
</gene>
<evidence type="ECO:0000259" key="3">
    <source>
        <dbReference type="Pfam" id="PF16845"/>
    </source>
</evidence>
<accession>A0AAV1W0K1</accession>
<evidence type="ECO:0000256" key="1">
    <source>
        <dbReference type="ARBA" id="ARBA00022690"/>
    </source>
</evidence>
<evidence type="ECO:0000313" key="4">
    <source>
        <dbReference type="EMBL" id="CAL0302592.1"/>
    </source>
</evidence>
<dbReference type="InterPro" id="IPR000010">
    <property type="entry name" value="Cystatin_dom"/>
</dbReference>
<sequence>MAASLSFRTSVDPKDPHLKEVATFAVSEHNKKSGDNLKLQSIVKGYDENFGDFSQLKIYVTASDGPDNLETL</sequence>
<dbReference type="Gene3D" id="3.10.450.10">
    <property type="match status" value="1"/>
</dbReference>
<name>A0AAV1W0K1_LUPLU</name>
<evidence type="ECO:0000313" key="5">
    <source>
        <dbReference type="Proteomes" id="UP001497480"/>
    </source>
</evidence>
<dbReference type="GO" id="GO:0004869">
    <property type="term" value="F:cysteine-type endopeptidase inhibitor activity"/>
    <property type="evidence" value="ECO:0007669"/>
    <property type="project" value="UniProtKB-KW"/>
</dbReference>
<feature type="domain" description="Cystatin" evidence="3">
    <location>
        <begin position="14"/>
        <end position="47"/>
    </location>
</feature>
<dbReference type="Proteomes" id="UP001497480">
    <property type="component" value="Unassembled WGS sequence"/>
</dbReference>
<dbReference type="EMBL" id="CAXHTB010000003">
    <property type="protein sequence ID" value="CAL0302592.1"/>
    <property type="molecule type" value="Genomic_DNA"/>
</dbReference>
<keyword evidence="1" id="KW-0646">Protease inhibitor</keyword>
<evidence type="ECO:0000256" key="2">
    <source>
        <dbReference type="ARBA" id="ARBA00022704"/>
    </source>
</evidence>
<organism evidence="4 5">
    <name type="scientific">Lupinus luteus</name>
    <name type="common">European yellow lupine</name>
    <dbReference type="NCBI Taxonomy" id="3873"/>
    <lineage>
        <taxon>Eukaryota</taxon>
        <taxon>Viridiplantae</taxon>
        <taxon>Streptophyta</taxon>
        <taxon>Embryophyta</taxon>
        <taxon>Tracheophyta</taxon>
        <taxon>Spermatophyta</taxon>
        <taxon>Magnoliopsida</taxon>
        <taxon>eudicotyledons</taxon>
        <taxon>Gunneridae</taxon>
        <taxon>Pentapetalae</taxon>
        <taxon>rosids</taxon>
        <taxon>fabids</taxon>
        <taxon>Fabales</taxon>
        <taxon>Fabaceae</taxon>
        <taxon>Papilionoideae</taxon>
        <taxon>50 kb inversion clade</taxon>
        <taxon>genistoids sensu lato</taxon>
        <taxon>core genistoids</taxon>
        <taxon>Genisteae</taxon>
        <taxon>Lupinus</taxon>
    </lineage>
</organism>
<comment type="caution">
    <text evidence="4">The sequence shown here is derived from an EMBL/GenBank/DDBJ whole genome shotgun (WGS) entry which is preliminary data.</text>
</comment>
<dbReference type="AlphaFoldDB" id="A0AAV1W0K1"/>
<dbReference type="Pfam" id="PF16845">
    <property type="entry name" value="SQAPI"/>
    <property type="match status" value="1"/>
</dbReference>
<protein>
    <recommendedName>
        <fullName evidence="3">Cystatin domain-containing protein</fullName>
    </recommendedName>
</protein>
<keyword evidence="5" id="KW-1185">Reference proteome</keyword>